<accession>A0ABV0JB17</accession>
<dbReference type="Pfam" id="PF14217">
    <property type="entry name" value="DUF4327"/>
    <property type="match status" value="1"/>
</dbReference>
<dbReference type="RefSeq" id="WP_190437646.1">
    <property type="nucleotide sequence ID" value="NZ_JAMPKM010000011.1"/>
</dbReference>
<sequence length="73" mass="8687">MNRSIHASIEVIQDEARCLVERRVISRHQPIYVLFHYFPVREWVEVEQELEANDFLLRDPVGDLIGHAQWSND</sequence>
<proteinExistence type="predicted"/>
<name>A0ABV0JB17_9CYAN</name>
<comment type="caution">
    <text evidence="1">The sequence shown here is derived from an EMBL/GenBank/DDBJ whole genome shotgun (WGS) entry which is preliminary data.</text>
</comment>
<dbReference type="InterPro" id="IPR025477">
    <property type="entry name" value="DUF4327"/>
</dbReference>
<keyword evidence="2" id="KW-1185">Reference proteome</keyword>
<dbReference type="Proteomes" id="UP001464891">
    <property type="component" value="Unassembled WGS sequence"/>
</dbReference>
<organism evidence="1 2">
    <name type="scientific">Trichocoleus desertorum GB2-A4</name>
    <dbReference type="NCBI Taxonomy" id="2933944"/>
    <lineage>
        <taxon>Bacteria</taxon>
        <taxon>Bacillati</taxon>
        <taxon>Cyanobacteriota</taxon>
        <taxon>Cyanophyceae</taxon>
        <taxon>Leptolyngbyales</taxon>
        <taxon>Trichocoleusaceae</taxon>
        <taxon>Trichocoleus</taxon>
    </lineage>
</organism>
<gene>
    <name evidence="1" type="ORF">NC998_17860</name>
</gene>
<protein>
    <submittedName>
        <fullName evidence="1">DUF4327 family protein</fullName>
    </submittedName>
</protein>
<reference evidence="1 2" key="1">
    <citation type="submission" date="2022-04" db="EMBL/GenBank/DDBJ databases">
        <title>Positive selection, recombination, and allopatry shape intraspecific diversity of widespread and dominant cyanobacteria.</title>
        <authorList>
            <person name="Wei J."/>
            <person name="Shu W."/>
            <person name="Hu C."/>
        </authorList>
    </citation>
    <scope>NUCLEOTIDE SEQUENCE [LARGE SCALE GENOMIC DNA]</scope>
    <source>
        <strain evidence="1 2">GB2-A4</strain>
    </source>
</reference>
<evidence type="ECO:0000313" key="2">
    <source>
        <dbReference type="Proteomes" id="UP001464891"/>
    </source>
</evidence>
<evidence type="ECO:0000313" key="1">
    <source>
        <dbReference type="EMBL" id="MEP0818967.1"/>
    </source>
</evidence>
<dbReference type="EMBL" id="JAMPKM010000011">
    <property type="protein sequence ID" value="MEP0818967.1"/>
    <property type="molecule type" value="Genomic_DNA"/>
</dbReference>